<dbReference type="SUPFAM" id="SSF48613">
    <property type="entry name" value="Heme oxygenase-like"/>
    <property type="match status" value="1"/>
</dbReference>
<dbReference type="GO" id="GO:0005829">
    <property type="term" value="C:cytosol"/>
    <property type="evidence" value="ECO:0007669"/>
    <property type="project" value="TreeGrafter"/>
</dbReference>
<dbReference type="Proteomes" id="UP000182793">
    <property type="component" value="Unassembled WGS sequence"/>
</dbReference>
<evidence type="ECO:0000256" key="1">
    <source>
        <dbReference type="ARBA" id="ARBA00001881"/>
    </source>
</evidence>
<dbReference type="AlphaFoldDB" id="A0A091BVL1"/>
<evidence type="ECO:0000256" key="8">
    <source>
        <dbReference type="ARBA" id="ARBA00048337"/>
    </source>
</evidence>
<comment type="function">
    <text evidence="9">Catalyzes an amino-pyrimidine hydrolysis reaction at the C5' of the pyrimidine moiety of thiamine compounds, a reaction that is part of a thiamine salvage pathway.</text>
</comment>
<dbReference type="GO" id="GO:0009228">
    <property type="term" value="P:thiamine biosynthetic process"/>
    <property type="evidence" value="ECO:0007669"/>
    <property type="project" value="UniProtKB-KW"/>
</dbReference>
<comment type="pathway">
    <text evidence="2 9">Cofactor biosynthesis; thiamine diphosphate biosynthesis.</text>
</comment>
<evidence type="ECO:0000256" key="2">
    <source>
        <dbReference type="ARBA" id="ARBA00004948"/>
    </source>
</evidence>
<proteinExistence type="inferred from homology"/>
<dbReference type="EMBL" id="AUZH01000020">
    <property type="protein sequence ID" value="KFN87802.1"/>
    <property type="molecule type" value="Genomic_DNA"/>
</dbReference>
<feature type="domain" description="Thiaminase-2/PQQC" evidence="10">
    <location>
        <begin position="20"/>
        <end position="215"/>
    </location>
</feature>
<name>A0A091BVL1_STREI</name>
<dbReference type="Gene3D" id="1.20.910.10">
    <property type="entry name" value="Heme oxygenase-like"/>
    <property type="match status" value="1"/>
</dbReference>
<dbReference type="GO" id="GO:0050334">
    <property type="term" value="F:thiaminase activity"/>
    <property type="evidence" value="ECO:0007669"/>
    <property type="project" value="UniProtKB-EC"/>
</dbReference>
<comment type="similarity">
    <text evidence="3 9">Belongs to the TenA family.</text>
</comment>
<evidence type="ECO:0000313" key="14">
    <source>
        <dbReference type="Proteomes" id="UP000182793"/>
    </source>
</evidence>
<evidence type="ECO:0000256" key="3">
    <source>
        <dbReference type="ARBA" id="ARBA00010264"/>
    </source>
</evidence>
<dbReference type="NCBIfam" id="TIGR04306">
    <property type="entry name" value="salvage_TenA"/>
    <property type="match status" value="1"/>
</dbReference>
<evidence type="ECO:0000256" key="5">
    <source>
        <dbReference type="ARBA" id="ARBA00012684"/>
    </source>
</evidence>
<dbReference type="RefSeq" id="WP_039696838.1">
    <property type="nucleotide sequence ID" value="NZ_AUZH01000020.1"/>
</dbReference>
<comment type="caution">
    <text evidence="11">The sequence shown here is derived from an EMBL/GenBank/DDBJ whole genome shotgun (WGS) entry which is preliminary data.</text>
</comment>
<evidence type="ECO:0000259" key="10">
    <source>
        <dbReference type="Pfam" id="PF03070"/>
    </source>
</evidence>
<organism evidence="11 13">
    <name type="scientific">Streptococcus equinus JB1</name>
    <dbReference type="NCBI Taxonomy" id="1294274"/>
    <lineage>
        <taxon>Bacteria</taxon>
        <taxon>Bacillati</taxon>
        <taxon>Bacillota</taxon>
        <taxon>Bacilli</taxon>
        <taxon>Lactobacillales</taxon>
        <taxon>Streptococcaceae</taxon>
        <taxon>Streptococcus</taxon>
    </lineage>
</organism>
<reference evidence="11 13" key="1">
    <citation type="journal article" date="2014" name="Genome Announc.">
        <title>Draft Genome Sequences of Streptococcus bovis Strains ATCC 33317 and JB1.</title>
        <authorList>
            <person name="Benahmed F.H."/>
            <person name="Gopinath G.R."/>
            <person name="Harbottle H."/>
            <person name="Cotta M.A."/>
            <person name="Luo Y."/>
            <person name="Henderson C."/>
            <person name="Teri P."/>
            <person name="Soppet D."/>
            <person name="Rasmussen M."/>
            <person name="Whitehead T.R."/>
            <person name="Davidson M."/>
        </authorList>
    </citation>
    <scope>NUCLEOTIDE SEQUENCE [LARGE SCALE GENOMIC DNA]</scope>
    <source>
        <strain evidence="11 13">JB1</strain>
    </source>
</reference>
<protein>
    <recommendedName>
        <fullName evidence="6 9">Aminopyrimidine aminohydrolase</fullName>
        <ecNumber evidence="5 9">3.5.99.2</ecNumber>
    </recommendedName>
</protein>
<dbReference type="InterPro" id="IPR004305">
    <property type="entry name" value="Thiaminase-2/PQQC"/>
</dbReference>
<keyword evidence="14" id="KW-1185">Reference proteome</keyword>
<gene>
    <name evidence="11" type="ORF">H702_06030</name>
    <name evidence="12" type="ORF">SAMN02910290_01398</name>
</gene>
<comment type="catalytic activity">
    <reaction evidence="1 9">
        <text>4-amino-5-aminomethyl-2-methylpyrimidine + H2O = 4-amino-5-hydroxymethyl-2-methylpyrimidine + NH4(+)</text>
        <dbReference type="Rhea" id="RHEA:31799"/>
        <dbReference type="ChEBI" id="CHEBI:15377"/>
        <dbReference type="ChEBI" id="CHEBI:16892"/>
        <dbReference type="ChEBI" id="CHEBI:28938"/>
        <dbReference type="ChEBI" id="CHEBI:63416"/>
        <dbReference type="EC" id="3.5.99.2"/>
    </reaction>
</comment>
<evidence type="ECO:0000256" key="4">
    <source>
        <dbReference type="ARBA" id="ARBA00011881"/>
    </source>
</evidence>
<evidence type="ECO:0000256" key="9">
    <source>
        <dbReference type="RuleBase" id="RU363093"/>
    </source>
</evidence>
<keyword evidence="7 9" id="KW-0784">Thiamine biosynthesis</keyword>
<comment type="catalytic activity">
    <reaction evidence="8 9">
        <text>thiamine + H2O = 5-(2-hydroxyethyl)-4-methylthiazole + 4-amino-5-hydroxymethyl-2-methylpyrimidine + H(+)</text>
        <dbReference type="Rhea" id="RHEA:17509"/>
        <dbReference type="ChEBI" id="CHEBI:15377"/>
        <dbReference type="ChEBI" id="CHEBI:15378"/>
        <dbReference type="ChEBI" id="CHEBI:16892"/>
        <dbReference type="ChEBI" id="CHEBI:17957"/>
        <dbReference type="ChEBI" id="CHEBI:18385"/>
        <dbReference type="EC" id="3.5.99.2"/>
    </reaction>
</comment>
<dbReference type="UniPathway" id="UPA00060"/>
<dbReference type="PANTHER" id="PTHR43198">
    <property type="entry name" value="BIFUNCTIONAL TH2 PROTEIN"/>
    <property type="match status" value="1"/>
</dbReference>
<dbReference type="GO" id="GO:0009229">
    <property type="term" value="P:thiamine diphosphate biosynthetic process"/>
    <property type="evidence" value="ECO:0007669"/>
    <property type="project" value="UniProtKB-UniPathway"/>
</dbReference>
<dbReference type="EC" id="3.5.99.2" evidence="5 9"/>
<evidence type="ECO:0000256" key="7">
    <source>
        <dbReference type="ARBA" id="ARBA00022977"/>
    </source>
</evidence>
<accession>A0A091BVL1</accession>
<evidence type="ECO:0000313" key="13">
    <source>
        <dbReference type="Proteomes" id="UP000029382"/>
    </source>
</evidence>
<dbReference type="PANTHER" id="PTHR43198:SF2">
    <property type="entry name" value="SI:CH1073-67J19.1-RELATED"/>
    <property type="match status" value="1"/>
</dbReference>
<dbReference type="CDD" id="cd19360">
    <property type="entry name" value="TenA_C_SaTenA-like"/>
    <property type="match status" value="1"/>
</dbReference>
<evidence type="ECO:0000313" key="12">
    <source>
        <dbReference type="EMBL" id="SFL32676.1"/>
    </source>
</evidence>
<evidence type="ECO:0000313" key="11">
    <source>
        <dbReference type="EMBL" id="KFN87802.1"/>
    </source>
</evidence>
<dbReference type="InterPro" id="IPR016084">
    <property type="entry name" value="Haem_Oase-like_multi-hlx"/>
</dbReference>
<dbReference type="Proteomes" id="UP000029382">
    <property type="component" value="Unassembled WGS sequence"/>
</dbReference>
<dbReference type="EMBL" id="FOTG01000007">
    <property type="protein sequence ID" value="SFL32676.1"/>
    <property type="molecule type" value="Genomic_DNA"/>
</dbReference>
<evidence type="ECO:0000256" key="6">
    <source>
        <dbReference type="ARBA" id="ARBA00013647"/>
    </source>
</evidence>
<sequence>MINEMKERSQIFIDKILADDFIKQMMAGNLSDEAICHYLKADAIYLEKFADIYAQLFAKISDKASKDFFLGQIDFIFNHEVGAHYILAKAAGRDYHDIIADKAWYPSSDHYIKHMYYQLSQDNPAYILAAMLPCPWIYQQVAKKALETGKVASDNPFKAWFEFYAADEATACLPTYFDLLKRFSSQLPEEKRKEMIRVFLESCQHERNFFQMAIDQEEWPEEVRNV</sequence>
<reference evidence="12 14" key="2">
    <citation type="submission" date="2016-10" db="EMBL/GenBank/DDBJ databases">
        <authorList>
            <person name="Varghese N."/>
            <person name="Submissions S."/>
        </authorList>
    </citation>
    <scope>NUCLEOTIDE SEQUENCE [LARGE SCALE GENOMIC DNA]</scope>
    <source>
        <strain evidence="12 14">JB1</strain>
    </source>
</reference>
<dbReference type="InterPro" id="IPR050967">
    <property type="entry name" value="Thiamine_Salvage_TenA"/>
</dbReference>
<comment type="subunit">
    <text evidence="4">Homotetramer.</text>
</comment>
<dbReference type="Pfam" id="PF03070">
    <property type="entry name" value="TENA_THI-4"/>
    <property type="match status" value="1"/>
</dbReference>
<keyword evidence="9" id="KW-0378">Hydrolase</keyword>
<dbReference type="InterPro" id="IPR027574">
    <property type="entry name" value="Thiaminase_II"/>
</dbReference>